<evidence type="ECO:0000313" key="3">
    <source>
        <dbReference type="Proteomes" id="UP000063789"/>
    </source>
</evidence>
<dbReference type="PATRIC" id="fig|1136941.3.peg.2683"/>
<reference evidence="3" key="1">
    <citation type="submission" date="2015-06" db="EMBL/GenBank/DDBJ databases">
        <title>Complete genome sequence and metabolic analysis of phthalate degradation pathway in Gordonia sp. QH-11.</title>
        <authorList>
            <person name="Jin D."/>
            <person name="Kong X."/>
            <person name="Bai Z."/>
        </authorList>
    </citation>
    <scope>NUCLEOTIDE SEQUENCE [LARGE SCALE GENOMIC DNA]</scope>
    <source>
        <strain evidence="3">QH-11</strain>
    </source>
</reference>
<evidence type="ECO:0000313" key="2">
    <source>
        <dbReference type="EMBL" id="ALG85256.1"/>
    </source>
</evidence>
<name>A0A0N9NC77_9ACTN</name>
<dbReference type="OrthoDB" id="3886596at2"/>
<gene>
    <name evidence="2" type="ORF">ACH46_13185</name>
</gene>
<accession>A0A0N9NC77</accession>
<reference evidence="2 3" key="2">
    <citation type="journal article" date="2017" name="Int. J. Syst. Evol. Microbiol.">
        <title>Gordonia phthalatica sp. nov., a di-n-butyl phthalate-degrading bacterium isolated from activated sludge.</title>
        <authorList>
            <person name="Jin D."/>
            <person name="Kong X."/>
            <person name="Jia M."/>
            <person name="Yu X."/>
            <person name="Wang X."/>
            <person name="Zhuang X."/>
            <person name="Deng Y."/>
            <person name="Bai Z."/>
        </authorList>
    </citation>
    <scope>NUCLEOTIDE SEQUENCE [LARGE SCALE GENOMIC DNA]</scope>
    <source>
        <strain evidence="2 3">QH-11</strain>
    </source>
</reference>
<organism evidence="2 3">
    <name type="scientific">Gordonia phthalatica</name>
    <dbReference type="NCBI Taxonomy" id="1136941"/>
    <lineage>
        <taxon>Bacteria</taxon>
        <taxon>Bacillati</taxon>
        <taxon>Actinomycetota</taxon>
        <taxon>Actinomycetes</taxon>
        <taxon>Mycobacteriales</taxon>
        <taxon>Gordoniaceae</taxon>
        <taxon>Gordonia</taxon>
    </lineage>
</organism>
<protein>
    <submittedName>
        <fullName evidence="2">Uncharacterized protein</fullName>
    </submittedName>
</protein>
<dbReference type="STRING" id="1136941.ACH46_13185"/>
<dbReference type="KEGG" id="goq:ACH46_13185"/>
<dbReference type="AlphaFoldDB" id="A0A0N9NC77"/>
<sequence>MTASVTDRANGFETELSEAFAGADLVFELTLSPQRLESAREQIGALMGEIPAGAYIALLMRYPALTVTALVGHATLRSSAPEVGFWDGFWAAIGRDRDKSFEAVVDQLFGDMLGQFGLRDVEGLRETSVVPLLDLHAGLTAETVSAIVAAVEGHVAAGHEPRGTAILDRVTEPGFAHRRAELPDGYWMLFQHAPALAVGILNRITDLLVATVAHPDEWALDAITPTTADLPPAVLTAVIDRLRTKPFLEGDAAQRLCTVGFPRLRLNDADGEIQVLIPGGQIDALWRVWNGEAPEQGRVPAGESAAVPVTVAVRESVLVDLDSGIRRVLPIFHPSDPIVVFGADGRAVSRFESLPAGEVTVLVPHDVDLVSGTRAKIAVTDRRPAPWDGWELRVVDLAGHRELRVKRDGKLGRTRRILPTETPTYALPETVTGVTTLGGERVYGERPLVDLPVHDGDDVKEWRVRVRRAGTREWLVDYPWASADYVTSADPFDGLDEPLVGRYEIAAGDSYGLDLRLTVVIAEGLEVAHDPAFRLPQAAGLTTSTTELSAETDLVIAEADLDFGPEDITRVTTVSGHDVDLELSVRPPHAEIRFEHPGRPAVWRTELPEIGVDDTAAGRLTVRVPGALDVSFALLDGDGDIVREWEAQSQAGTEFSIGTRTVTEAAKRLLRGSLVALIEDENGDSDEAEVALVVRTATVVEPNSADRTGDDLTAAWLRLDALPAPDFAAPTDDEPAEEPADALEEDSNDQSDETADDVLLVDPTASLLALGDSPVAPARIPTLMIRSGLAESVFTVPADYGRAHPNPYIGCTLATAAVVDASAPGRDDVQSYLATRGGDDLLRLIASGRMGDPRTGVFDRNVLAVGAMGRDQVEVLFERFRIVPGPLVDVDMRTAATIEAFHRRDEWMADPVSQVAPLYVNKMLRDVRRASHELYDLIAARNEALDGVDTIANPWMLLSMQSMAFAAIGRLQAYGRLKQPVLDAEGRAIWAKLADYCPAMVAADLLLANAVVVRADALDKVRAAKAAEK</sequence>
<dbReference type="Proteomes" id="UP000063789">
    <property type="component" value="Chromosome"/>
</dbReference>
<dbReference type="EMBL" id="CP011853">
    <property type="protein sequence ID" value="ALG85256.1"/>
    <property type="molecule type" value="Genomic_DNA"/>
</dbReference>
<proteinExistence type="predicted"/>
<keyword evidence="3" id="KW-1185">Reference proteome</keyword>
<feature type="compositionally biased region" description="Acidic residues" evidence="1">
    <location>
        <begin position="731"/>
        <end position="753"/>
    </location>
</feature>
<evidence type="ECO:0000256" key="1">
    <source>
        <dbReference type="SAM" id="MobiDB-lite"/>
    </source>
</evidence>
<feature type="region of interest" description="Disordered" evidence="1">
    <location>
        <begin position="725"/>
        <end position="753"/>
    </location>
</feature>